<keyword evidence="4 10" id="KW-0819">tRNA processing</keyword>
<feature type="region of interest" description="Interaction with tRNA" evidence="10">
    <location>
        <begin position="141"/>
        <end position="143"/>
    </location>
</feature>
<dbReference type="Gene3D" id="2.30.30.280">
    <property type="entry name" value="Adenine nucleotide alpha hydrolases-like domains"/>
    <property type="match status" value="1"/>
</dbReference>
<dbReference type="GO" id="GO:0000049">
    <property type="term" value="F:tRNA binding"/>
    <property type="evidence" value="ECO:0007669"/>
    <property type="project" value="UniProtKB-KW"/>
</dbReference>
<comment type="caution">
    <text evidence="13">The sequence shown here is derived from an EMBL/GenBank/DDBJ whole genome shotgun (WGS) entry which is preliminary data.</text>
</comment>
<dbReference type="FunFam" id="2.40.30.10:FF:000023">
    <property type="entry name" value="tRNA-specific 2-thiouridylase MnmA"/>
    <property type="match status" value="1"/>
</dbReference>
<dbReference type="Pfam" id="PF03054">
    <property type="entry name" value="tRNA_Me_trans"/>
    <property type="match status" value="1"/>
</dbReference>
<comment type="function">
    <text evidence="10">Catalyzes the 2-thiolation of uridine at the wobble position (U34) of tRNA, leading to the formation of s(2)U34.</text>
</comment>
<keyword evidence="6 10" id="KW-0067">ATP-binding</keyword>
<keyword evidence="7 10" id="KW-0694">RNA-binding</keyword>
<feature type="binding site" evidence="10">
    <location>
        <position position="36"/>
    </location>
    <ligand>
        <name>ATP</name>
        <dbReference type="ChEBI" id="CHEBI:30616"/>
    </ligand>
</feature>
<dbReference type="PANTHER" id="PTHR11933:SF5">
    <property type="entry name" value="MITOCHONDRIAL TRNA-SPECIFIC 2-THIOURIDYLASE 1"/>
    <property type="match status" value="1"/>
</dbReference>
<protein>
    <recommendedName>
        <fullName evidence="10">tRNA-specific 2-thiouridylase MnmA</fullName>
        <ecNumber evidence="10">2.8.1.13</ecNumber>
    </recommendedName>
</protein>
<organism evidence="13 14">
    <name type="scientific">Candidatus Uhrbacteria bacterium RIFCSPHIGHO2_02_FULL_53_13</name>
    <dbReference type="NCBI Taxonomy" id="1802389"/>
    <lineage>
        <taxon>Bacteria</taxon>
        <taxon>Candidatus Uhriibacteriota</taxon>
    </lineage>
</organism>
<dbReference type="EMBL" id="MGDX01000011">
    <property type="protein sequence ID" value="OGL71523.1"/>
    <property type="molecule type" value="Genomic_DNA"/>
</dbReference>
<comment type="subcellular location">
    <subcellularLocation>
        <location evidence="10">Cytoplasm</location>
    </subcellularLocation>
</comment>
<dbReference type="NCBIfam" id="NF001138">
    <property type="entry name" value="PRK00143.1"/>
    <property type="match status" value="1"/>
</dbReference>
<comment type="caution">
    <text evidence="10">Lacks conserved residue(s) required for the propagation of feature annotation.</text>
</comment>
<feature type="active site" description="Nucleophile" evidence="10">
    <location>
        <position position="95"/>
    </location>
</feature>
<feature type="binding site" evidence="10">
    <location>
        <begin position="10"/>
        <end position="17"/>
    </location>
    <ligand>
        <name>ATP</name>
        <dbReference type="ChEBI" id="CHEBI:30616"/>
    </ligand>
</feature>
<evidence type="ECO:0000256" key="4">
    <source>
        <dbReference type="ARBA" id="ARBA00022694"/>
    </source>
</evidence>
<dbReference type="AlphaFoldDB" id="A0A1F7TZR1"/>
<evidence type="ECO:0000256" key="9">
    <source>
        <dbReference type="ARBA" id="ARBA00051542"/>
    </source>
</evidence>
<keyword evidence="8" id="KW-1015">Disulfide bond</keyword>
<keyword evidence="3 10" id="KW-0808">Transferase</keyword>
<evidence type="ECO:0000256" key="10">
    <source>
        <dbReference type="HAMAP-Rule" id="MF_00144"/>
    </source>
</evidence>
<dbReference type="FunFam" id="2.30.30.280:FF:000001">
    <property type="entry name" value="tRNA-specific 2-thiouridylase MnmA"/>
    <property type="match status" value="1"/>
</dbReference>
<dbReference type="GO" id="GO:0103016">
    <property type="term" value="F:tRNA-uridine 2-sulfurtransferase activity"/>
    <property type="evidence" value="ECO:0007669"/>
    <property type="project" value="UniProtKB-EC"/>
</dbReference>
<dbReference type="GO" id="GO:0002143">
    <property type="term" value="P:tRNA wobble position uridine thiolation"/>
    <property type="evidence" value="ECO:0007669"/>
    <property type="project" value="TreeGrafter"/>
</dbReference>
<feature type="binding site" evidence="10">
    <location>
        <position position="119"/>
    </location>
    <ligand>
        <name>ATP</name>
        <dbReference type="ChEBI" id="CHEBI:30616"/>
    </ligand>
</feature>
<name>A0A1F7TZR1_9BACT</name>
<evidence type="ECO:0000313" key="13">
    <source>
        <dbReference type="EMBL" id="OGL71523.1"/>
    </source>
</evidence>
<dbReference type="Gene3D" id="2.40.30.10">
    <property type="entry name" value="Translation factors"/>
    <property type="match status" value="1"/>
</dbReference>
<dbReference type="InterPro" id="IPR046884">
    <property type="entry name" value="MnmA-like_central"/>
</dbReference>
<comment type="catalytic activity">
    <reaction evidence="9 10">
        <text>S-sulfanyl-L-cysteinyl-[protein] + uridine(34) in tRNA + AH2 + ATP = 2-thiouridine(34) in tRNA + L-cysteinyl-[protein] + A + AMP + diphosphate + H(+)</text>
        <dbReference type="Rhea" id="RHEA:47032"/>
        <dbReference type="Rhea" id="RHEA-COMP:10131"/>
        <dbReference type="Rhea" id="RHEA-COMP:11726"/>
        <dbReference type="Rhea" id="RHEA-COMP:11727"/>
        <dbReference type="Rhea" id="RHEA-COMP:11728"/>
        <dbReference type="ChEBI" id="CHEBI:13193"/>
        <dbReference type="ChEBI" id="CHEBI:15378"/>
        <dbReference type="ChEBI" id="CHEBI:17499"/>
        <dbReference type="ChEBI" id="CHEBI:29950"/>
        <dbReference type="ChEBI" id="CHEBI:30616"/>
        <dbReference type="ChEBI" id="CHEBI:33019"/>
        <dbReference type="ChEBI" id="CHEBI:61963"/>
        <dbReference type="ChEBI" id="CHEBI:65315"/>
        <dbReference type="ChEBI" id="CHEBI:87170"/>
        <dbReference type="ChEBI" id="CHEBI:456215"/>
        <dbReference type="EC" id="2.8.1.13"/>
    </reaction>
</comment>
<feature type="domain" description="tRNA-specific 2-thiouridylase MnmA-like C-terminal" evidence="11">
    <location>
        <begin position="271"/>
        <end position="345"/>
    </location>
</feature>
<dbReference type="Pfam" id="PF20259">
    <property type="entry name" value="tRNA_Me_trans_M"/>
    <property type="match status" value="1"/>
</dbReference>
<evidence type="ECO:0000256" key="8">
    <source>
        <dbReference type="ARBA" id="ARBA00023157"/>
    </source>
</evidence>
<dbReference type="SUPFAM" id="SSF52402">
    <property type="entry name" value="Adenine nucleotide alpha hydrolases-like"/>
    <property type="match status" value="1"/>
</dbReference>
<feature type="domain" description="tRNA-specific 2-thiouridylase MnmA-like central" evidence="12">
    <location>
        <begin position="201"/>
        <end position="262"/>
    </location>
</feature>
<comment type="similarity">
    <text evidence="10">Belongs to the MnmA/TRMU family.</text>
</comment>
<dbReference type="HAMAP" id="MF_00144">
    <property type="entry name" value="tRNA_thiouridyl_MnmA"/>
    <property type="match status" value="1"/>
</dbReference>
<evidence type="ECO:0000256" key="2">
    <source>
        <dbReference type="ARBA" id="ARBA00022555"/>
    </source>
</evidence>
<dbReference type="GO" id="GO:0005524">
    <property type="term" value="F:ATP binding"/>
    <property type="evidence" value="ECO:0007669"/>
    <property type="project" value="UniProtKB-KW"/>
</dbReference>
<evidence type="ECO:0000313" key="14">
    <source>
        <dbReference type="Proteomes" id="UP000177097"/>
    </source>
</evidence>
<dbReference type="EC" id="2.8.1.13" evidence="10"/>
<accession>A0A1F7TZR1</accession>
<feature type="region of interest" description="Interaction with tRNA" evidence="10">
    <location>
        <begin position="297"/>
        <end position="298"/>
    </location>
</feature>
<evidence type="ECO:0000256" key="5">
    <source>
        <dbReference type="ARBA" id="ARBA00022741"/>
    </source>
</evidence>
<dbReference type="STRING" id="1802389.A3C17_01610"/>
<dbReference type="Proteomes" id="UP000177097">
    <property type="component" value="Unassembled WGS sequence"/>
</dbReference>
<evidence type="ECO:0000259" key="12">
    <source>
        <dbReference type="Pfam" id="PF20259"/>
    </source>
</evidence>
<dbReference type="PANTHER" id="PTHR11933">
    <property type="entry name" value="TRNA 5-METHYLAMINOMETHYL-2-THIOURIDYLATE -METHYLTRANSFERASE"/>
    <property type="match status" value="1"/>
</dbReference>
<dbReference type="InterPro" id="IPR046885">
    <property type="entry name" value="MnmA-like_C"/>
</dbReference>
<dbReference type="GO" id="GO:0005737">
    <property type="term" value="C:cytoplasm"/>
    <property type="evidence" value="ECO:0007669"/>
    <property type="project" value="UniProtKB-SubCell"/>
</dbReference>
<dbReference type="InterPro" id="IPR014729">
    <property type="entry name" value="Rossmann-like_a/b/a_fold"/>
</dbReference>
<feature type="site" description="Interaction with tRNA" evidence="10">
    <location>
        <position position="329"/>
    </location>
</feature>
<evidence type="ECO:0000256" key="1">
    <source>
        <dbReference type="ARBA" id="ARBA00022490"/>
    </source>
</evidence>
<evidence type="ECO:0000256" key="6">
    <source>
        <dbReference type="ARBA" id="ARBA00022840"/>
    </source>
</evidence>
<dbReference type="Gene3D" id="3.40.50.620">
    <property type="entry name" value="HUPs"/>
    <property type="match status" value="1"/>
</dbReference>
<dbReference type="Pfam" id="PF20258">
    <property type="entry name" value="tRNA_Me_trans_C"/>
    <property type="match status" value="1"/>
</dbReference>
<sequence length="374" mass="41726">MNAQPRIMVAMSGGVDSSVAAALLVEQGYDVVGAFMKNWDGCDWKRERRDAMRVASVLGIPLHTFDFEREYRARVHAYLVEEYRAGRTPNPDVLCNSEIKFDLLLKATHDLDCAEMATGHYARVRRDGSLTRLLKGVDPKKDQSYFLCRLVQAQLTRTQFPIGALTKIEVRRRARALGLATADKKDSQGLCFVGKVDMALFLKSAIDVRPGKIVTTSGKVVGTHDGVAFYTIGQRKGLGIGTEEPYFVVERRHHTNELVVAHEGDAALYRTEIKAADVQWISGNAPTFPFSCTAQIRYRQQDQNCTIVQKVVGITVTFDEPQRAVAPGQFMVFYDGDELIGSGVINYSHHTMKQDSIILETGEFLALRKKKSSM</sequence>
<evidence type="ECO:0000256" key="7">
    <source>
        <dbReference type="ARBA" id="ARBA00022884"/>
    </source>
</evidence>
<feature type="active site" description="Cysteine persulfide intermediate" evidence="10">
    <location>
        <position position="191"/>
    </location>
</feature>
<evidence type="ECO:0000256" key="3">
    <source>
        <dbReference type="ARBA" id="ARBA00022679"/>
    </source>
</evidence>
<keyword evidence="1 10" id="KW-0963">Cytoplasm</keyword>
<keyword evidence="2 10" id="KW-0820">tRNA-binding</keyword>
<feature type="region of interest" description="Interaction with target base in tRNA" evidence="10">
    <location>
        <begin position="90"/>
        <end position="92"/>
    </location>
</feature>
<feature type="site" description="Interaction with tRNA" evidence="10">
    <location>
        <position position="120"/>
    </location>
</feature>
<keyword evidence="5 10" id="KW-0547">Nucleotide-binding</keyword>
<evidence type="ECO:0000259" key="11">
    <source>
        <dbReference type="Pfam" id="PF20258"/>
    </source>
</evidence>
<reference evidence="13 14" key="1">
    <citation type="journal article" date="2016" name="Nat. Commun.">
        <title>Thousands of microbial genomes shed light on interconnected biogeochemical processes in an aquifer system.</title>
        <authorList>
            <person name="Anantharaman K."/>
            <person name="Brown C.T."/>
            <person name="Hug L.A."/>
            <person name="Sharon I."/>
            <person name="Castelle C.J."/>
            <person name="Probst A.J."/>
            <person name="Thomas B.C."/>
            <person name="Singh A."/>
            <person name="Wilkins M.J."/>
            <person name="Karaoz U."/>
            <person name="Brodie E.L."/>
            <person name="Williams K.H."/>
            <person name="Hubbard S.S."/>
            <person name="Banfield J.F."/>
        </authorList>
    </citation>
    <scope>NUCLEOTIDE SEQUENCE [LARGE SCALE GENOMIC DNA]</scope>
</reference>
<dbReference type="CDD" id="cd01998">
    <property type="entry name" value="MnmA_TRMU-like"/>
    <property type="match status" value="1"/>
</dbReference>
<dbReference type="InterPro" id="IPR023382">
    <property type="entry name" value="MnmA-like_central_sf"/>
</dbReference>
<dbReference type="InterPro" id="IPR004506">
    <property type="entry name" value="MnmA-like"/>
</dbReference>
<proteinExistence type="inferred from homology"/>
<dbReference type="NCBIfam" id="TIGR00420">
    <property type="entry name" value="trmU"/>
    <property type="match status" value="1"/>
</dbReference>
<gene>
    <name evidence="10" type="primary">mnmA</name>
    <name evidence="13" type="ORF">A3C17_01610</name>
</gene>